<accession>A0A3N4KUE4</accession>
<keyword evidence="3" id="KW-1185">Reference proteome</keyword>
<dbReference type="OrthoDB" id="5410365at2759"/>
<evidence type="ECO:0000256" key="1">
    <source>
        <dbReference type="SAM" id="MobiDB-lite"/>
    </source>
</evidence>
<reference evidence="2 3" key="1">
    <citation type="journal article" date="2018" name="Nat. Ecol. Evol.">
        <title>Pezizomycetes genomes reveal the molecular basis of ectomycorrhizal truffle lifestyle.</title>
        <authorList>
            <person name="Murat C."/>
            <person name="Payen T."/>
            <person name="Noel B."/>
            <person name="Kuo A."/>
            <person name="Morin E."/>
            <person name="Chen J."/>
            <person name="Kohler A."/>
            <person name="Krizsan K."/>
            <person name="Balestrini R."/>
            <person name="Da Silva C."/>
            <person name="Montanini B."/>
            <person name="Hainaut M."/>
            <person name="Levati E."/>
            <person name="Barry K.W."/>
            <person name="Belfiori B."/>
            <person name="Cichocki N."/>
            <person name="Clum A."/>
            <person name="Dockter R.B."/>
            <person name="Fauchery L."/>
            <person name="Guy J."/>
            <person name="Iotti M."/>
            <person name="Le Tacon F."/>
            <person name="Lindquist E.A."/>
            <person name="Lipzen A."/>
            <person name="Malagnac F."/>
            <person name="Mello A."/>
            <person name="Molinier V."/>
            <person name="Miyauchi S."/>
            <person name="Poulain J."/>
            <person name="Riccioni C."/>
            <person name="Rubini A."/>
            <person name="Sitrit Y."/>
            <person name="Splivallo R."/>
            <person name="Traeger S."/>
            <person name="Wang M."/>
            <person name="Zifcakova L."/>
            <person name="Wipf D."/>
            <person name="Zambonelli A."/>
            <person name="Paolocci F."/>
            <person name="Nowrousian M."/>
            <person name="Ottonello S."/>
            <person name="Baldrian P."/>
            <person name="Spatafora J.W."/>
            <person name="Henrissat B."/>
            <person name="Nagy L.G."/>
            <person name="Aury J.M."/>
            <person name="Wincker P."/>
            <person name="Grigoriev I.V."/>
            <person name="Bonfante P."/>
            <person name="Martin F.M."/>
        </authorList>
    </citation>
    <scope>NUCLEOTIDE SEQUENCE [LARGE SCALE GENOMIC DNA]</scope>
    <source>
        <strain evidence="2 3">CCBAS932</strain>
    </source>
</reference>
<dbReference type="EMBL" id="ML119132">
    <property type="protein sequence ID" value="RPB11971.1"/>
    <property type="molecule type" value="Genomic_DNA"/>
</dbReference>
<gene>
    <name evidence="2" type="ORF">P167DRAFT_606112</name>
</gene>
<evidence type="ECO:0000313" key="2">
    <source>
        <dbReference type="EMBL" id="RPB11971.1"/>
    </source>
</evidence>
<organism evidence="2 3">
    <name type="scientific">Morchella conica CCBAS932</name>
    <dbReference type="NCBI Taxonomy" id="1392247"/>
    <lineage>
        <taxon>Eukaryota</taxon>
        <taxon>Fungi</taxon>
        <taxon>Dikarya</taxon>
        <taxon>Ascomycota</taxon>
        <taxon>Pezizomycotina</taxon>
        <taxon>Pezizomycetes</taxon>
        <taxon>Pezizales</taxon>
        <taxon>Morchellaceae</taxon>
        <taxon>Morchella</taxon>
    </lineage>
</organism>
<protein>
    <submittedName>
        <fullName evidence="2">Uncharacterized protein</fullName>
    </submittedName>
</protein>
<dbReference type="InParanoid" id="A0A3N4KUE4"/>
<evidence type="ECO:0000313" key="3">
    <source>
        <dbReference type="Proteomes" id="UP000277580"/>
    </source>
</evidence>
<dbReference type="AlphaFoldDB" id="A0A3N4KUE4"/>
<name>A0A3N4KUE4_9PEZI</name>
<proteinExistence type="predicted"/>
<dbReference type="Proteomes" id="UP000277580">
    <property type="component" value="Unassembled WGS sequence"/>
</dbReference>
<sequence>MTATAHILHHLLPLDSVHLGRLVLNAKRPHQEFHDPLLPRPHPTDILTTTLSPYSETRKFTTASNLRSYFGKTLSFAYTRHDDTTATLSGSKVTTYELKNSDTWFRAACAEEKTREPDCAYLIVGFRVLHDGEVDKSATSKQTGGSQGEAPTDPIVSAFVAPGVSGSRSSGDTQQLSYKTQGEQVFAVLYRKVKLWFLSAPSVDNMALEADYRWKSCWDWRDFEYKLGDVREGVAEEEEEVDITEVTLVDEDLELSEGEDEEDEEDEEDWDWESGEGADGEGSDDLEVAVEKLSSTVNMRKDRERLRRRVRCRVRGLRVIDDGFRQLRDMFELFMLVYSVT</sequence>
<feature type="region of interest" description="Disordered" evidence="1">
    <location>
        <begin position="252"/>
        <end position="285"/>
    </location>
</feature>